<keyword evidence="5 6" id="KW-0472">Membrane</keyword>
<feature type="transmembrane region" description="Helical" evidence="6">
    <location>
        <begin position="122"/>
        <end position="155"/>
    </location>
</feature>
<proteinExistence type="predicted"/>
<feature type="transmembrane region" description="Helical" evidence="6">
    <location>
        <begin position="275"/>
        <end position="298"/>
    </location>
</feature>
<evidence type="ECO:0000256" key="1">
    <source>
        <dbReference type="ARBA" id="ARBA00004651"/>
    </source>
</evidence>
<feature type="transmembrane region" description="Helical" evidence="6">
    <location>
        <begin position="161"/>
        <end position="182"/>
    </location>
</feature>
<feature type="transmembrane region" description="Helical" evidence="6">
    <location>
        <begin position="234"/>
        <end position="255"/>
    </location>
</feature>
<evidence type="ECO:0000256" key="4">
    <source>
        <dbReference type="ARBA" id="ARBA00022989"/>
    </source>
</evidence>
<evidence type="ECO:0000256" key="2">
    <source>
        <dbReference type="ARBA" id="ARBA00022475"/>
    </source>
</evidence>
<sequence length="785" mass="76759">MPARALSTGRLVRARAGARRGLLLTTTATLSVAVATVYAILASLTVAVERSGDAAPPGVPRDEVAAQVAAGVVALLSAAPALIVLVLLLASTAVLQLGRLLAAAREQDMANLRARGLSGRQATALGAIEAAAIAVTASVFGLVSGVALTVLLFGAQAALEALPLGWTAPLTALVLAAVLVAAQRRRSDSRRRGARIATAAAIGVVALTGAFAVWQLPQARPGGFDPIVAIAPSAVLLAAALLVLAVFAAGAAAVARAGAAGPGPALAPRQVARRLPVYAVAVLLVALTFAQALFAAAYSATWTAAATDSAAVRAGADLRVDLPPQTASPATVADAAAVEGVDAAAGVLVAPIEIGSTVAEIIAVPSVAIPTVLSPAGGAVDPEALAATVTPTPDSVAGAPVALGQEATGIRVTVEIASSRPNVAAAFQLSATFVDALGTPTSARLALDEVLAGTTAVTATADVPAGTGPWSLSALTAAIPPAFSTADVGVRIDTVQPLAGDAAGEALAVTGEAVLGESAEAVLWVGAEPGDPAPVRAAIGSALAARLGIGPGDGVEFRYAGTGRRGELEVAAVVDAVPGAQSGLAVFVPLDALTASALQRGTSFVPPNAVWAAGDPDADRAFSEALGDRPVTTAAPGVTASVVGSLVSGWWIAAGGSGALALLAAFAIIQTLSLDRRRDLGVLRALGLTPGAQARSRAGEVAAVFAASAVLGTVAGIAVSWLVAPALVQAVTPGILALGAGVAIAWPPFAIAAALQLIGLSVVTGIAAVGVRRAAIGATVGEEAR</sequence>
<evidence type="ECO:0000256" key="3">
    <source>
        <dbReference type="ARBA" id="ARBA00022692"/>
    </source>
</evidence>
<feature type="domain" description="ABC3 transporter permease C-terminal" evidence="7">
    <location>
        <begin position="653"/>
        <end position="768"/>
    </location>
</feature>
<evidence type="ECO:0000256" key="5">
    <source>
        <dbReference type="ARBA" id="ARBA00023136"/>
    </source>
</evidence>
<feature type="transmembrane region" description="Helical" evidence="6">
    <location>
        <begin position="744"/>
        <end position="769"/>
    </location>
</feature>
<feature type="transmembrane region" description="Helical" evidence="6">
    <location>
        <begin position="194"/>
        <end position="214"/>
    </location>
</feature>
<evidence type="ECO:0000313" key="8">
    <source>
        <dbReference type="EMBL" id="GAA1685536.1"/>
    </source>
</evidence>
<dbReference type="InterPro" id="IPR003838">
    <property type="entry name" value="ABC3_permease_C"/>
</dbReference>
<comment type="subcellular location">
    <subcellularLocation>
        <location evidence="1">Cell membrane</location>
        <topology evidence="1">Multi-pass membrane protein</topology>
    </subcellularLocation>
</comment>
<comment type="caution">
    <text evidence="8">The sequence shown here is derived from an EMBL/GenBank/DDBJ whole genome shotgun (WGS) entry which is preliminary data.</text>
</comment>
<keyword evidence="9" id="KW-1185">Reference proteome</keyword>
<evidence type="ECO:0000259" key="7">
    <source>
        <dbReference type="Pfam" id="PF02687"/>
    </source>
</evidence>
<feature type="domain" description="ABC3 transporter permease C-terminal" evidence="7">
    <location>
        <begin position="82"/>
        <end position="179"/>
    </location>
</feature>
<feature type="transmembrane region" description="Helical" evidence="6">
    <location>
        <begin position="701"/>
        <end position="724"/>
    </location>
</feature>
<keyword evidence="3 6" id="KW-0812">Transmembrane</keyword>
<dbReference type="Pfam" id="PF02687">
    <property type="entry name" value="FtsX"/>
    <property type="match status" value="2"/>
</dbReference>
<accession>A0ABP4TBM7</accession>
<dbReference type="EMBL" id="BAAAPK010000002">
    <property type="protein sequence ID" value="GAA1685536.1"/>
    <property type="molecule type" value="Genomic_DNA"/>
</dbReference>
<organism evidence="8 9">
    <name type="scientific">Microbacterium lacus</name>
    <dbReference type="NCBI Taxonomy" id="415217"/>
    <lineage>
        <taxon>Bacteria</taxon>
        <taxon>Bacillati</taxon>
        <taxon>Actinomycetota</taxon>
        <taxon>Actinomycetes</taxon>
        <taxon>Micrococcales</taxon>
        <taxon>Microbacteriaceae</taxon>
        <taxon>Microbacterium</taxon>
    </lineage>
</organism>
<protein>
    <recommendedName>
        <fullName evidence="7">ABC3 transporter permease C-terminal domain-containing protein</fullName>
    </recommendedName>
</protein>
<name>A0ABP4TBM7_9MICO</name>
<feature type="transmembrane region" description="Helical" evidence="6">
    <location>
        <begin position="649"/>
        <end position="669"/>
    </location>
</feature>
<feature type="transmembrane region" description="Helical" evidence="6">
    <location>
        <begin position="68"/>
        <end position="101"/>
    </location>
</feature>
<evidence type="ECO:0000256" key="6">
    <source>
        <dbReference type="SAM" id="Phobius"/>
    </source>
</evidence>
<dbReference type="RefSeq" id="WP_344055978.1">
    <property type="nucleotide sequence ID" value="NZ_BAAAPK010000002.1"/>
</dbReference>
<feature type="transmembrane region" description="Helical" evidence="6">
    <location>
        <begin position="21"/>
        <end position="48"/>
    </location>
</feature>
<dbReference type="Proteomes" id="UP001500596">
    <property type="component" value="Unassembled WGS sequence"/>
</dbReference>
<evidence type="ECO:0000313" key="9">
    <source>
        <dbReference type="Proteomes" id="UP001500596"/>
    </source>
</evidence>
<keyword evidence="4 6" id="KW-1133">Transmembrane helix</keyword>
<keyword evidence="2" id="KW-1003">Cell membrane</keyword>
<gene>
    <name evidence="8" type="ORF">GCM10009807_31690</name>
</gene>
<reference evidence="9" key="1">
    <citation type="journal article" date="2019" name="Int. J. Syst. Evol. Microbiol.">
        <title>The Global Catalogue of Microorganisms (GCM) 10K type strain sequencing project: providing services to taxonomists for standard genome sequencing and annotation.</title>
        <authorList>
            <consortium name="The Broad Institute Genomics Platform"/>
            <consortium name="The Broad Institute Genome Sequencing Center for Infectious Disease"/>
            <person name="Wu L."/>
            <person name="Ma J."/>
        </authorList>
    </citation>
    <scope>NUCLEOTIDE SEQUENCE [LARGE SCALE GENOMIC DNA]</scope>
    <source>
        <strain evidence="9">JCM 15575</strain>
    </source>
</reference>